<feature type="domain" description="Fungal lipase-type" evidence="4">
    <location>
        <begin position="804"/>
        <end position="861"/>
    </location>
</feature>
<proteinExistence type="predicted"/>
<dbReference type="AlphaFoldDB" id="A0AAE0EQR1"/>
<evidence type="ECO:0000256" key="2">
    <source>
        <dbReference type="SAM" id="Phobius"/>
    </source>
</evidence>
<keyword evidence="2" id="KW-0812">Transmembrane</keyword>
<feature type="transmembrane region" description="Helical" evidence="2">
    <location>
        <begin position="456"/>
        <end position="476"/>
    </location>
</feature>
<protein>
    <recommendedName>
        <fullName evidence="4">Fungal lipase-type domain-containing protein</fullName>
    </recommendedName>
</protein>
<evidence type="ECO:0000256" key="3">
    <source>
        <dbReference type="SAM" id="SignalP"/>
    </source>
</evidence>
<reference evidence="5 6" key="1">
    <citation type="journal article" date="2015" name="Genome Biol. Evol.">
        <title>Comparative Genomics of a Bacterivorous Green Alga Reveals Evolutionary Causalities and Consequences of Phago-Mixotrophic Mode of Nutrition.</title>
        <authorList>
            <person name="Burns J.A."/>
            <person name="Paasch A."/>
            <person name="Narechania A."/>
            <person name="Kim E."/>
        </authorList>
    </citation>
    <scope>NUCLEOTIDE SEQUENCE [LARGE SCALE GENOMIC DNA]</scope>
    <source>
        <strain evidence="5 6">PLY_AMNH</strain>
    </source>
</reference>
<feature type="transmembrane region" description="Helical" evidence="2">
    <location>
        <begin position="369"/>
        <end position="390"/>
    </location>
</feature>
<dbReference type="InterPro" id="IPR029058">
    <property type="entry name" value="AB_hydrolase_fold"/>
</dbReference>
<dbReference type="SUPFAM" id="SSF53474">
    <property type="entry name" value="alpha/beta-Hydrolases"/>
    <property type="match status" value="1"/>
</dbReference>
<dbReference type="PANTHER" id="PTHR45856">
    <property type="entry name" value="ALPHA/BETA-HYDROLASES SUPERFAMILY PROTEIN"/>
    <property type="match status" value="1"/>
</dbReference>
<evidence type="ECO:0000313" key="5">
    <source>
        <dbReference type="EMBL" id="KAK3236572.1"/>
    </source>
</evidence>
<keyword evidence="2" id="KW-0472">Membrane</keyword>
<dbReference type="Gene3D" id="3.40.50.1820">
    <property type="entry name" value="alpha/beta hydrolase"/>
    <property type="match status" value="1"/>
</dbReference>
<feature type="region of interest" description="Disordered" evidence="1">
    <location>
        <begin position="596"/>
        <end position="661"/>
    </location>
</feature>
<dbReference type="Proteomes" id="UP001190700">
    <property type="component" value="Unassembled WGS sequence"/>
</dbReference>
<dbReference type="Pfam" id="PF01764">
    <property type="entry name" value="Lipase_3"/>
    <property type="match status" value="1"/>
</dbReference>
<gene>
    <name evidence="5" type="ORF">CYMTET_53299</name>
</gene>
<keyword evidence="6" id="KW-1185">Reference proteome</keyword>
<sequence length="928" mass="102082">MNTTHLIYILILLVAVVVIVHATKTSTTVASELDAFTAILVSIYLLPIAARTIAGMLHKLWLLITRRCCYRGDMESGLKTSRLRKPKAPLFIHQGRQLEGWLPPLNSASHTTVQAHRPTTNPMFRDLEPQQAAINSGSQAADLHSIPSAASLSQDLPPAESHPPPKPQDPPPSAPPQVWFRACEVTPRFAYEGTHSAYARNIAGVQEGRPWSSTSSQVWIFKKLLPNGVTTWITRHLHFPYTFTVCSTYLYRTCKLHEGTVMKVSDFYLSNFDKSYYLDFSCGESNMGIQASFSASIYTLVLLGTGGMLGCYLIKLGWPHTWGWQQRLCSIQLVVCSGAATAKLVYILSTGEAIQAFSSEDDTSAPRRVVDMLGMLNVSMYLCMWIQLALPLCFPDTLQDIVKAKVETAGKHLGMALREYGRFERLLLYTGIPAFVIILCMSTMLLAPEIFQDNHLVGAMGMLVSIVLLIALLFWARKLLDLDVYQTQRRAHVLTDMLCAKTFLCLPVYLSVCLNAPLLASVCIAYCMISFAVDFLPIDPVDLKLLAHVLVSTETGESLVGLMDVGFQLTVDMAVPLDTVRHALLASIHAYDEDASESGPADLAEQSDASAPSFGRADVSPSPAEDCAGAAALDEASAQTQERTLPAMQRDKSEPQLEAEALPPPVLQVPHRCTVKHVEQDSNLVSQLEPDGKISIIHNEESDTKFLVYNKNDLIMVSFRGTNSSKNIKTDINLIKVDYRVRPELKEALKLEQARFWDLMPLVILFWLVVAQYYSMAALASVRLATVLLVITTIHTLPRSLWQTLDCFLRRPKVHQGFWEAYLSIEGELTRALSTYAAATPNLRAIVFTGHSLGGALATIGSSPEASLCSIPFSTFAVRGLGDDGVKLRGGGLWCEVSGCAPPRGFRDTSGRGCGTSTNRTRLQLRNG</sequence>
<name>A0AAE0EQR1_9CHLO</name>
<keyword evidence="2" id="KW-1133">Transmembrane helix</keyword>
<evidence type="ECO:0000259" key="4">
    <source>
        <dbReference type="Pfam" id="PF01764"/>
    </source>
</evidence>
<dbReference type="InterPro" id="IPR051218">
    <property type="entry name" value="Sec_MonoDiacylglyc_Lipase"/>
</dbReference>
<feature type="chain" id="PRO_5042241142" description="Fungal lipase-type domain-containing protein" evidence="3">
    <location>
        <begin position="23"/>
        <end position="928"/>
    </location>
</feature>
<dbReference type="PANTHER" id="PTHR45856:SF24">
    <property type="entry name" value="FUNGAL LIPASE-LIKE DOMAIN-CONTAINING PROTEIN"/>
    <property type="match status" value="1"/>
</dbReference>
<dbReference type="EMBL" id="LGRX02034970">
    <property type="protein sequence ID" value="KAK3236572.1"/>
    <property type="molecule type" value="Genomic_DNA"/>
</dbReference>
<feature type="transmembrane region" description="Helical" evidence="2">
    <location>
        <begin position="38"/>
        <end position="57"/>
    </location>
</feature>
<comment type="caution">
    <text evidence="5">The sequence shown here is derived from an EMBL/GenBank/DDBJ whole genome shotgun (WGS) entry which is preliminary data.</text>
</comment>
<dbReference type="InterPro" id="IPR002921">
    <property type="entry name" value="Fungal_lipase-type"/>
</dbReference>
<keyword evidence="3" id="KW-0732">Signal</keyword>
<evidence type="ECO:0000313" key="6">
    <source>
        <dbReference type="Proteomes" id="UP001190700"/>
    </source>
</evidence>
<feature type="signal peptide" evidence="3">
    <location>
        <begin position="1"/>
        <end position="22"/>
    </location>
</feature>
<evidence type="ECO:0000256" key="1">
    <source>
        <dbReference type="SAM" id="MobiDB-lite"/>
    </source>
</evidence>
<organism evidence="5 6">
    <name type="scientific">Cymbomonas tetramitiformis</name>
    <dbReference type="NCBI Taxonomy" id="36881"/>
    <lineage>
        <taxon>Eukaryota</taxon>
        <taxon>Viridiplantae</taxon>
        <taxon>Chlorophyta</taxon>
        <taxon>Pyramimonadophyceae</taxon>
        <taxon>Pyramimonadales</taxon>
        <taxon>Pyramimonadaceae</taxon>
        <taxon>Cymbomonas</taxon>
    </lineage>
</organism>
<feature type="compositionally biased region" description="Pro residues" evidence="1">
    <location>
        <begin position="160"/>
        <end position="175"/>
    </location>
</feature>
<feature type="transmembrane region" description="Helical" evidence="2">
    <location>
        <begin position="297"/>
        <end position="318"/>
    </location>
</feature>
<accession>A0AAE0EQR1</accession>
<feature type="region of interest" description="Disordered" evidence="1">
    <location>
        <begin position="151"/>
        <end position="177"/>
    </location>
</feature>
<dbReference type="GO" id="GO:0006629">
    <property type="term" value="P:lipid metabolic process"/>
    <property type="evidence" value="ECO:0007669"/>
    <property type="project" value="InterPro"/>
</dbReference>
<feature type="transmembrane region" description="Helical" evidence="2">
    <location>
        <begin position="426"/>
        <end position="447"/>
    </location>
</feature>